<keyword evidence="1 2" id="KW-0238">DNA-binding</keyword>
<reference evidence="3" key="2">
    <citation type="journal article" date="2023" name="IMA Fungus">
        <title>Comparative genomic study of the Penicillium genus elucidates a diverse pangenome and 15 lateral gene transfer events.</title>
        <authorList>
            <person name="Petersen C."/>
            <person name="Sorensen T."/>
            <person name="Nielsen M.R."/>
            <person name="Sondergaard T.E."/>
            <person name="Sorensen J.L."/>
            <person name="Fitzpatrick D.A."/>
            <person name="Frisvad J.C."/>
            <person name="Nielsen K.L."/>
        </authorList>
    </citation>
    <scope>NUCLEOTIDE SEQUENCE</scope>
    <source>
        <strain evidence="3">IBT 34128</strain>
    </source>
</reference>
<dbReference type="Proteomes" id="UP001141434">
    <property type="component" value="Unassembled WGS sequence"/>
</dbReference>
<dbReference type="EMBL" id="JAPMSZ010000004">
    <property type="protein sequence ID" value="KAJ5104834.1"/>
    <property type="molecule type" value="Genomic_DNA"/>
</dbReference>
<sequence length="154" mass="16980">MSAFASLLRPSLRMATPATSTARTFSSSAARSLARMSIVGRLGAAPELSVTSTGLDLVKYSIATDTGPRDKRETSWFRVGTILDESKFRDFMLALPKGTLVLVECEARMKDREDADGKKYKTLTLAQRSIEVLRRPANISDSNESEFQSESRPE</sequence>
<accession>A0A9W9KFR1</accession>
<dbReference type="OrthoDB" id="1078367at2759"/>
<organism evidence="3 4">
    <name type="scientific">Penicillium alfredii</name>
    <dbReference type="NCBI Taxonomy" id="1506179"/>
    <lineage>
        <taxon>Eukaryota</taxon>
        <taxon>Fungi</taxon>
        <taxon>Dikarya</taxon>
        <taxon>Ascomycota</taxon>
        <taxon>Pezizomycotina</taxon>
        <taxon>Eurotiomycetes</taxon>
        <taxon>Eurotiomycetidae</taxon>
        <taxon>Eurotiales</taxon>
        <taxon>Aspergillaceae</taxon>
        <taxon>Penicillium</taxon>
    </lineage>
</organism>
<evidence type="ECO:0000256" key="1">
    <source>
        <dbReference type="ARBA" id="ARBA00023125"/>
    </source>
</evidence>
<dbReference type="AlphaFoldDB" id="A0A9W9KFR1"/>
<gene>
    <name evidence="3" type="ORF">NUU61_002181</name>
</gene>
<dbReference type="RefSeq" id="XP_056513830.1">
    <property type="nucleotide sequence ID" value="XM_056652763.1"/>
</dbReference>
<dbReference type="InterPro" id="IPR012340">
    <property type="entry name" value="NA-bd_OB-fold"/>
</dbReference>
<dbReference type="CDD" id="cd04496">
    <property type="entry name" value="SSB_OBF"/>
    <property type="match status" value="1"/>
</dbReference>
<dbReference type="PROSITE" id="PS50935">
    <property type="entry name" value="SSB"/>
    <property type="match status" value="1"/>
</dbReference>
<dbReference type="Pfam" id="PF00436">
    <property type="entry name" value="SSB"/>
    <property type="match status" value="1"/>
</dbReference>
<dbReference type="SUPFAM" id="SSF50249">
    <property type="entry name" value="Nucleic acid-binding proteins"/>
    <property type="match status" value="1"/>
</dbReference>
<evidence type="ECO:0008006" key="5">
    <source>
        <dbReference type="Google" id="ProtNLM"/>
    </source>
</evidence>
<reference evidence="3" key="1">
    <citation type="submission" date="2022-11" db="EMBL/GenBank/DDBJ databases">
        <authorList>
            <person name="Petersen C."/>
        </authorList>
    </citation>
    <scope>NUCLEOTIDE SEQUENCE</scope>
    <source>
        <strain evidence="3">IBT 34128</strain>
    </source>
</reference>
<dbReference type="GeneID" id="81391931"/>
<evidence type="ECO:0000313" key="3">
    <source>
        <dbReference type="EMBL" id="KAJ5104834.1"/>
    </source>
</evidence>
<dbReference type="Gene3D" id="2.40.50.140">
    <property type="entry name" value="Nucleic acid-binding proteins"/>
    <property type="match status" value="1"/>
</dbReference>
<name>A0A9W9KFR1_9EURO</name>
<dbReference type="InterPro" id="IPR000424">
    <property type="entry name" value="Primosome_PriB/ssb"/>
</dbReference>
<evidence type="ECO:0000256" key="2">
    <source>
        <dbReference type="PROSITE-ProRule" id="PRU00252"/>
    </source>
</evidence>
<proteinExistence type="predicted"/>
<evidence type="ECO:0000313" key="4">
    <source>
        <dbReference type="Proteomes" id="UP001141434"/>
    </source>
</evidence>
<dbReference type="GO" id="GO:0003697">
    <property type="term" value="F:single-stranded DNA binding"/>
    <property type="evidence" value="ECO:0007669"/>
    <property type="project" value="InterPro"/>
</dbReference>
<comment type="caution">
    <text evidence="3">The sequence shown here is derived from an EMBL/GenBank/DDBJ whole genome shotgun (WGS) entry which is preliminary data.</text>
</comment>
<protein>
    <recommendedName>
        <fullName evidence="5">SsDNA binding protein</fullName>
    </recommendedName>
</protein>
<keyword evidence="4" id="KW-1185">Reference proteome</keyword>